<dbReference type="EMBL" id="LR031576">
    <property type="protein sequence ID" value="VDD11917.1"/>
    <property type="molecule type" value="Genomic_DNA"/>
</dbReference>
<evidence type="ECO:0000256" key="2">
    <source>
        <dbReference type="SAM" id="SignalP"/>
    </source>
</evidence>
<feature type="region of interest" description="Disordered" evidence="1">
    <location>
        <begin position="41"/>
        <end position="72"/>
    </location>
</feature>
<sequence length="72" mass="7890">MVTQTSRTVYLLSYMLLLLLFISSQVGVGEAIRYELGPKSSPCPPSYPMSYPPPGPPSIYFPPSKSRKGRGP</sequence>
<name>A0A3P6C087_BRACM</name>
<evidence type="ECO:0000313" key="3">
    <source>
        <dbReference type="EMBL" id="CAG7906235.1"/>
    </source>
</evidence>
<proteinExistence type="predicted"/>
<evidence type="ECO:0008006" key="5">
    <source>
        <dbReference type="Google" id="ProtNLM"/>
    </source>
</evidence>
<evidence type="ECO:0000256" key="1">
    <source>
        <dbReference type="SAM" id="MobiDB-lite"/>
    </source>
</evidence>
<protein>
    <recommendedName>
        <fullName evidence="5">Transmembrane protein</fullName>
    </recommendedName>
</protein>
<dbReference type="AlphaFoldDB" id="A0A3P6C087"/>
<keyword evidence="2" id="KW-0732">Signal</keyword>
<evidence type="ECO:0000313" key="4">
    <source>
        <dbReference type="EMBL" id="VDD11917.1"/>
    </source>
</evidence>
<reference evidence="4" key="1">
    <citation type="submission" date="2018-11" db="EMBL/GenBank/DDBJ databases">
        <authorList>
            <consortium name="Genoscope - CEA"/>
            <person name="William W."/>
        </authorList>
    </citation>
    <scope>NUCLEOTIDE SEQUENCE</scope>
</reference>
<feature type="chain" id="PRO_5039861712" description="Transmembrane protein" evidence="2">
    <location>
        <begin position="32"/>
        <end position="72"/>
    </location>
</feature>
<feature type="signal peptide" evidence="2">
    <location>
        <begin position="1"/>
        <end position="31"/>
    </location>
</feature>
<dbReference type="EMBL" id="LS974620">
    <property type="protein sequence ID" value="CAG7906235.1"/>
    <property type="molecule type" value="Genomic_DNA"/>
</dbReference>
<feature type="compositionally biased region" description="Pro residues" evidence="1">
    <location>
        <begin position="41"/>
        <end position="60"/>
    </location>
</feature>
<dbReference type="Proteomes" id="UP000694005">
    <property type="component" value="Chromosome A04"/>
</dbReference>
<organism evidence="4">
    <name type="scientific">Brassica campestris</name>
    <name type="common">Field mustard</name>
    <dbReference type="NCBI Taxonomy" id="3711"/>
    <lineage>
        <taxon>Eukaryota</taxon>
        <taxon>Viridiplantae</taxon>
        <taxon>Streptophyta</taxon>
        <taxon>Embryophyta</taxon>
        <taxon>Tracheophyta</taxon>
        <taxon>Spermatophyta</taxon>
        <taxon>Magnoliopsida</taxon>
        <taxon>eudicotyledons</taxon>
        <taxon>Gunneridae</taxon>
        <taxon>Pentapetalae</taxon>
        <taxon>rosids</taxon>
        <taxon>malvids</taxon>
        <taxon>Brassicales</taxon>
        <taxon>Brassicaceae</taxon>
        <taxon>Brassiceae</taxon>
        <taxon>Brassica</taxon>
    </lineage>
</organism>
<gene>
    <name evidence="4" type="ORF">BRAA04T16703Z</name>
    <name evidence="3" type="ORF">BRAPAZ1V2_A04P11360.2</name>
</gene>
<dbReference type="Gramene" id="A04p11360.2_BraZ1">
    <property type="protein sequence ID" value="A04p11360.2_BraZ1.CDS"/>
    <property type="gene ID" value="A04g11360.2_BraZ1"/>
</dbReference>
<accession>A0A3P6C087</accession>